<dbReference type="Proteomes" id="UP001211065">
    <property type="component" value="Unassembled WGS sequence"/>
</dbReference>
<reference evidence="1" key="1">
    <citation type="submission" date="2020-05" db="EMBL/GenBank/DDBJ databases">
        <title>Phylogenomic resolution of chytrid fungi.</title>
        <authorList>
            <person name="Stajich J.E."/>
            <person name="Amses K."/>
            <person name="Simmons R."/>
            <person name="Seto K."/>
            <person name="Myers J."/>
            <person name="Bonds A."/>
            <person name="Quandt C.A."/>
            <person name="Barry K."/>
            <person name="Liu P."/>
            <person name="Grigoriev I."/>
            <person name="Longcore J.E."/>
            <person name="James T.Y."/>
        </authorList>
    </citation>
    <scope>NUCLEOTIDE SEQUENCE</scope>
    <source>
        <strain evidence="1">JEL0476</strain>
    </source>
</reference>
<keyword evidence="2" id="KW-1185">Reference proteome</keyword>
<dbReference type="EMBL" id="JADGJW010000052">
    <property type="protein sequence ID" value="KAJ3225794.1"/>
    <property type="molecule type" value="Genomic_DNA"/>
</dbReference>
<name>A0AAD5U684_9FUNG</name>
<dbReference type="Pfam" id="PF10775">
    <property type="entry name" value="ATP_sub_h"/>
    <property type="match status" value="1"/>
</dbReference>
<organism evidence="1 2">
    <name type="scientific">Clydaea vesicula</name>
    <dbReference type="NCBI Taxonomy" id="447962"/>
    <lineage>
        <taxon>Eukaryota</taxon>
        <taxon>Fungi</taxon>
        <taxon>Fungi incertae sedis</taxon>
        <taxon>Chytridiomycota</taxon>
        <taxon>Chytridiomycota incertae sedis</taxon>
        <taxon>Chytridiomycetes</taxon>
        <taxon>Lobulomycetales</taxon>
        <taxon>Lobulomycetaceae</taxon>
        <taxon>Clydaea</taxon>
    </lineage>
</organism>
<dbReference type="AlphaFoldDB" id="A0AAD5U684"/>
<dbReference type="GO" id="GO:0015986">
    <property type="term" value="P:proton motive force-driven ATP synthesis"/>
    <property type="evidence" value="ECO:0007669"/>
    <property type="project" value="InterPro"/>
</dbReference>
<accession>A0AAD5U684</accession>
<dbReference type="InterPro" id="IPR019711">
    <property type="entry name" value="ATP_synth_F0_suH"/>
</dbReference>
<proteinExistence type="predicted"/>
<evidence type="ECO:0000313" key="1">
    <source>
        <dbReference type="EMBL" id="KAJ3225794.1"/>
    </source>
</evidence>
<gene>
    <name evidence="1" type="ORF">HK099_006192</name>
</gene>
<sequence length="111" mass="12578">MSSLIITNFKNITSDVIKDLYTQALKSYKAPTVEQKVDLKTSFSAPPPPEKPALDLGATSEALEAAQAEEQWPPLYNPYDDKTLFDDIWNLSEDVDQGLYPKRTPYDYSHH</sequence>
<evidence type="ECO:0000313" key="2">
    <source>
        <dbReference type="Proteomes" id="UP001211065"/>
    </source>
</evidence>
<protein>
    <submittedName>
        <fullName evidence="1">Uncharacterized protein</fullName>
    </submittedName>
</protein>
<comment type="caution">
    <text evidence="1">The sequence shown here is derived from an EMBL/GenBank/DDBJ whole genome shotgun (WGS) entry which is preliminary data.</text>
</comment>